<dbReference type="SMART" id="SM00320">
    <property type="entry name" value="WD40"/>
    <property type="match status" value="10"/>
</dbReference>
<evidence type="ECO:0000256" key="2">
    <source>
        <dbReference type="ARBA" id="ARBA00022737"/>
    </source>
</evidence>
<dbReference type="PROSITE" id="PS50082">
    <property type="entry name" value="WD_REPEATS_2"/>
    <property type="match status" value="7"/>
</dbReference>
<feature type="repeat" description="WD" evidence="3">
    <location>
        <begin position="1033"/>
        <end position="1074"/>
    </location>
</feature>
<evidence type="ECO:0000256" key="1">
    <source>
        <dbReference type="ARBA" id="ARBA00022574"/>
    </source>
</evidence>
<gene>
    <name evidence="4" type="ORF">KDK95_08780</name>
</gene>
<dbReference type="SUPFAM" id="SSF52540">
    <property type="entry name" value="P-loop containing nucleoside triphosphate hydrolases"/>
    <property type="match status" value="1"/>
</dbReference>
<dbReference type="Pfam" id="PF13365">
    <property type="entry name" value="Trypsin_2"/>
    <property type="match status" value="1"/>
</dbReference>
<dbReference type="Proteomes" id="UP000676325">
    <property type="component" value="Unassembled WGS sequence"/>
</dbReference>
<dbReference type="PANTHER" id="PTHR19848:SF8">
    <property type="entry name" value="F-BOX AND WD REPEAT DOMAIN CONTAINING 7"/>
    <property type="match status" value="1"/>
</dbReference>
<reference evidence="4" key="1">
    <citation type="submission" date="2021-04" db="EMBL/GenBank/DDBJ databases">
        <title>Genome based classification of Actinospica acidithermotolerans sp. nov., an actinobacterium isolated from an Indonesian hot spring.</title>
        <authorList>
            <person name="Kusuma A.B."/>
            <person name="Putra K.E."/>
            <person name="Nafisah S."/>
            <person name="Loh J."/>
            <person name="Nouioui I."/>
            <person name="Goodfellow M."/>
        </authorList>
    </citation>
    <scope>NUCLEOTIDE SEQUENCE</scope>
    <source>
        <strain evidence="4">MGRD01-02</strain>
    </source>
</reference>
<keyword evidence="5" id="KW-1185">Reference proteome</keyword>
<dbReference type="RefSeq" id="WP_212517542.1">
    <property type="nucleotide sequence ID" value="NZ_JAGSOH010000016.1"/>
</dbReference>
<protein>
    <submittedName>
        <fullName evidence="4">Trypsin-like peptidase domain-containing protein</fullName>
    </submittedName>
</protein>
<dbReference type="InterPro" id="IPR019775">
    <property type="entry name" value="WD40_repeat_CS"/>
</dbReference>
<dbReference type="Pfam" id="PF00400">
    <property type="entry name" value="WD40"/>
    <property type="match status" value="4"/>
</dbReference>
<dbReference type="Gene3D" id="3.40.50.300">
    <property type="entry name" value="P-loop containing nucleotide triphosphate hydrolases"/>
    <property type="match status" value="1"/>
</dbReference>
<evidence type="ECO:0000313" key="4">
    <source>
        <dbReference type="EMBL" id="MBR7826394.1"/>
    </source>
</evidence>
<dbReference type="InterPro" id="IPR009003">
    <property type="entry name" value="Peptidase_S1_PA"/>
</dbReference>
<dbReference type="InterPro" id="IPR001680">
    <property type="entry name" value="WD40_rpt"/>
</dbReference>
<organism evidence="4 5">
    <name type="scientific">Actinospica acidithermotolerans</name>
    <dbReference type="NCBI Taxonomy" id="2828514"/>
    <lineage>
        <taxon>Bacteria</taxon>
        <taxon>Bacillati</taxon>
        <taxon>Actinomycetota</taxon>
        <taxon>Actinomycetes</taxon>
        <taxon>Catenulisporales</taxon>
        <taxon>Actinospicaceae</taxon>
        <taxon>Actinospica</taxon>
    </lineage>
</organism>
<keyword evidence="1 3" id="KW-0853">WD repeat</keyword>
<evidence type="ECO:0000256" key="3">
    <source>
        <dbReference type="PROSITE-ProRule" id="PRU00221"/>
    </source>
</evidence>
<feature type="repeat" description="WD" evidence="3">
    <location>
        <begin position="759"/>
        <end position="803"/>
    </location>
</feature>
<dbReference type="InterPro" id="IPR011047">
    <property type="entry name" value="Quinoprotein_ADH-like_sf"/>
</dbReference>
<dbReference type="PRINTS" id="PR00320">
    <property type="entry name" value="GPROTEINBRPT"/>
</dbReference>
<comment type="caution">
    <text evidence="4">The sequence shown here is derived from an EMBL/GenBank/DDBJ whole genome shotgun (WGS) entry which is preliminary data.</text>
</comment>
<dbReference type="PROSITE" id="PS00678">
    <property type="entry name" value="WD_REPEATS_1"/>
    <property type="match status" value="1"/>
</dbReference>
<dbReference type="CDD" id="cd00200">
    <property type="entry name" value="WD40"/>
    <property type="match status" value="1"/>
</dbReference>
<dbReference type="InterPro" id="IPR015943">
    <property type="entry name" value="WD40/YVTN_repeat-like_dom_sf"/>
</dbReference>
<accession>A0A941IGQ5</accession>
<dbReference type="InterPro" id="IPR027417">
    <property type="entry name" value="P-loop_NTPase"/>
</dbReference>
<keyword evidence="2" id="KW-0677">Repeat</keyword>
<dbReference type="InterPro" id="IPR043504">
    <property type="entry name" value="Peptidase_S1_PA_chymotrypsin"/>
</dbReference>
<feature type="repeat" description="WD" evidence="3">
    <location>
        <begin position="943"/>
        <end position="984"/>
    </location>
</feature>
<dbReference type="InterPro" id="IPR036322">
    <property type="entry name" value="WD40_repeat_dom_sf"/>
</dbReference>
<sequence>MISETLRAAVPRDSSWVVAIHLSQRDVTPVGTGVLIDEHHVLTCAHVVHVDVQPRPELWLAFPNSAALMHHRVRVDRIIAPPIERRNLEDIAVLEFDDAVSAHMAARLRCPEPGELAGQDWWTFGFPRGDALGSEAVGTIGASAGYGWVRLDTQARPGQGVTDGFSGAPIWCEAYQAVVGIVGQANRTGDARAFTLWQADRALPDAKIRRLADWTAEAAGESALASWGWSLDKDPEAVRHWRPRARGVSRDSERGYRFRGRSAALTRIADWLISEQPQHTALVVTGSPGVGKSAVLGRIVTSADPGIAAVLPPEDSAVRAPVGSVTCAVHAKSKTALDVAVEIARAASAPIPQQTGDLAIGLARALADQQGRHFAVVIDALDEAATPKEARDIVRWIVRPLVEDLAESGVRVVVGSRRRDNQGNLITAFGAAITVVDLDHPAFFELEDLSEYALASLQLLGAERHGNPYEDTPVARPVAARIAALADGNFLVAGLIARAHGLHDSEPIQPEAISFSPKVDDAVHEFLDRIPPLGPRTAAELLTALAYAEAPGFTISLWDEALRALYGAEGSPGAEPLRDFARKSAANFLVEDTAAEGGGESERAYRLFHQALNDVLLAARDAQHEDERAIARTFIALGRRIGWQRGPAYLLRSLPGHAQRGAVMTELMADDGYPVYADLRRLIPAALRSPEVLRSNAERLRLLRKAQRAIDAPPHRRVALFSMVEAQEHLGSTYRNSNTPSAYRAAWAHLVPEEEQAVLEGHTGPVNQVAALPVGGERELLASAGSDGTLRLWDPDTGENVRVIRAPEGLSITAVCAVPNGDGTARLASGRSDGFVQVWDPETGEPLDAAKCGPGKISSICAVAYQPERLGLAILVGTNSVLLWDPAEGAPEQLPKSPTRRLKSVCAIPRDDGREVLGLGSKNGSIHIWDPVERTANMRVRGYAGAATAIFAFTTEDGATRLAVGGDDHAVRLWDESSGEHLYTLDQQSNPVTAICAIPRGDSERLLAVASGDGTIQVWRAESATCMKTLMADTGGVSSVCAVRVAGGSWLLATAGRDGSVRLWSPSEHRRVASEESIGLGRTVLLTAPGTRQAGKRLYSLSESGELRAWDPSTGELTKKWRSVNSDRKAPLLITDWSRSPWLVYAEKYGELGLWEMRDSAEFSYYSRADVRQFHGSTIGCHFSTVTAIAASPKDPSLAAPAITSQVFLCSAGADGTLRRWRFADLKLDGAVSNVGRPVRAMCVIYPDSMRDDVLIVGGSDERVRLFSFNTLEELSVLTSHRHPITSIVPLQARGQAPIVASVSADRELRVWDIAAQKTVGSIDMQGAWLNAATPLTGKGGNPLIATGGGDRIVRVWDLRGTQVMEIPVRHEVIDMSAAGSRLFLGLTSGLMALDIDETSLPN</sequence>
<dbReference type="SUPFAM" id="SSF50978">
    <property type="entry name" value="WD40 repeat-like"/>
    <property type="match status" value="1"/>
</dbReference>
<dbReference type="Gene3D" id="2.40.10.10">
    <property type="entry name" value="Trypsin-like serine proteases"/>
    <property type="match status" value="1"/>
</dbReference>
<dbReference type="PANTHER" id="PTHR19848">
    <property type="entry name" value="WD40 REPEAT PROTEIN"/>
    <property type="match status" value="1"/>
</dbReference>
<dbReference type="EMBL" id="JAGSOH010000016">
    <property type="protein sequence ID" value="MBR7826394.1"/>
    <property type="molecule type" value="Genomic_DNA"/>
</dbReference>
<feature type="repeat" description="WD" evidence="3">
    <location>
        <begin position="985"/>
        <end position="1029"/>
    </location>
</feature>
<dbReference type="SUPFAM" id="SSF50494">
    <property type="entry name" value="Trypsin-like serine proteases"/>
    <property type="match status" value="1"/>
</dbReference>
<feature type="repeat" description="WD" evidence="3">
    <location>
        <begin position="827"/>
        <end position="849"/>
    </location>
</feature>
<dbReference type="Gene3D" id="2.130.10.10">
    <property type="entry name" value="YVTN repeat-like/Quinoprotein amine dehydrogenase"/>
    <property type="match status" value="3"/>
</dbReference>
<dbReference type="PROSITE" id="PS50294">
    <property type="entry name" value="WD_REPEATS_REGION"/>
    <property type="match status" value="1"/>
</dbReference>
<name>A0A941IGQ5_9ACTN</name>
<evidence type="ECO:0000313" key="5">
    <source>
        <dbReference type="Proteomes" id="UP000676325"/>
    </source>
</evidence>
<feature type="repeat" description="WD" evidence="3">
    <location>
        <begin position="1278"/>
        <end position="1322"/>
    </location>
</feature>
<proteinExistence type="predicted"/>
<dbReference type="SUPFAM" id="SSF50998">
    <property type="entry name" value="Quinoprotein alcohol dehydrogenase-like"/>
    <property type="match status" value="1"/>
</dbReference>
<dbReference type="InterPro" id="IPR020472">
    <property type="entry name" value="WD40_PAC1"/>
</dbReference>
<feature type="repeat" description="WD" evidence="3">
    <location>
        <begin position="1344"/>
        <end position="1367"/>
    </location>
</feature>